<evidence type="ECO:0000256" key="4">
    <source>
        <dbReference type="ARBA" id="ARBA00041041"/>
    </source>
</evidence>
<dbReference type="InterPro" id="IPR052125">
    <property type="entry name" value="KLHDC10"/>
</dbReference>
<protein>
    <recommendedName>
        <fullName evidence="4">Kelch domain-containing protein 10</fullName>
    </recommendedName>
</protein>
<evidence type="ECO:0000313" key="5">
    <source>
        <dbReference type="EMBL" id="CAD7428764.1"/>
    </source>
</evidence>
<name>A0A7R9E935_9NEOP</name>
<dbReference type="Pfam" id="PF24681">
    <property type="entry name" value="Kelch_KLHDC2_KLHL20_DRC7"/>
    <property type="match status" value="1"/>
</dbReference>
<comment type="similarity">
    <text evidence="3">Belongs to the KLHDC10 family.</text>
</comment>
<dbReference type="GO" id="GO:0032874">
    <property type="term" value="P:positive regulation of stress-activated MAPK cascade"/>
    <property type="evidence" value="ECO:0007669"/>
    <property type="project" value="TreeGrafter"/>
</dbReference>
<dbReference type="PANTHER" id="PTHR46428:SF1">
    <property type="entry name" value="KELCH DOMAIN-CONTAINING PROTEIN 10"/>
    <property type="match status" value="1"/>
</dbReference>
<dbReference type="InterPro" id="IPR011043">
    <property type="entry name" value="Gal_Oxase/kelch_b-propeller"/>
</dbReference>
<evidence type="ECO:0000256" key="1">
    <source>
        <dbReference type="ARBA" id="ARBA00022441"/>
    </source>
</evidence>
<dbReference type="SUPFAM" id="SSF50965">
    <property type="entry name" value="Galactose oxidase, central domain"/>
    <property type="match status" value="1"/>
</dbReference>
<keyword evidence="1" id="KW-0880">Kelch repeat</keyword>
<keyword evidence="2" id="KW-0677">Repeat</keyword>
<sequence>MSTNKSNTNVYRFKLFLFEKVKPEITADPPNVPKPRSGHRIVCNSHSLYSFGGYNPFIPDDDPSIRNDLEWLETKPLFKELWSFNFATRTWKSIQCKGEVPRELASNAVLLEGNTLMVYGGAGYPFGSFSSNKLYVCNVGDYGQMQLVETRGSKPLKQYGQALVLHGTHLYTVGGTTGYEFTADVHRLDLSTGVWEDVHTCSGGLSEMPEGRYRHELAFDGTRIYVLGGGTAMQVFGLNVVPVFNVESRLWERFPTRPDSRGPPPGFPEPRRCHGAAQRGAFVFICGGYNGRKVFNDVWRLHLPTGQWTLMKRCRLPEPVFFHSAAVTPAGRLYSFGGISMTDANPERNADIQSAWLDVPSLAEMSWEAVVYYSPNLGAYSREHLRHAGFPAQYIDRIHT</sequence>
<evidence type="ECO:0000256" key="2">
    <source>
        <dbReference type="ARBA" id="ARBA00022737"/>
    </source>
</evidence>
<dbReference type="InterPro" id="IPR006652">
    <property type="entry name" value="Kelch_1"/>
</dbReference>
<dbReference type="Gene3D" id="2.120.10.80">
    <property type="entry name" value="Kelch-type beta propeller"/>
    <property type="match status" value="2"/>
</dbReference>
<evidence type="ECO:0000256" key="3">
    <source>
        <dbReference type="ARBA" id="ARBA00038487"/>
    </source>
</evidence>
<accession>A0A7R9E935</accession>
<dbReference type="InterPro" id="IPR015915">
    <property type="entry name" value="Kelch-typ_b-propeller"/>
</dbReference>
<reference evidence="5" key="1">
    <citation type="submission" date="2020-11" db="EMBL/GenBank/DDBJ databases">
        <authorList>
            <person name="Tran Van P."/>
        </authorList>
    </citation>
    <scope>NUCLEOTIDE SEQUENCE</scope>
</reference>
<dbReference type="SUPFAM" id="SSF117281">
    <property type="entry name" value="Kelch motif"/>
    <property type="match status" value="1"/>
</dbReference>
<organism evidence="5">
    <name type="scientific">Timema monikensis</name>
    <dbReference type="NCBI Taxonomy" id="170555"/>
    <lineage>
        <taxon>Eukaryota</taxon>
        <taxon>Metazoa</taxon>
        <taxon>Ecdysozoa</taxon>
        <taxon>Arthropoda</taxon>
        <taxon>Hexapoda</taxon>
        <taxon>Insecta</taxon>
        <taxon>Pterygota</taxon>
        <taxon>Neoptera</taxon>
        <taxon>Polyneoptera</taxon>
        <taxon>Phasmatodea</taxon>
        <taxon>Timematodea</taxon>
        <taxon>Timematoidea</taxon>
        <taxon>Timematidae</taxon>
        <taxon>Timema</taxon>
    </lineage>
</organism>
<dbReference type="PANTHER" id="PTHR46428">
    <property type="entry name" value="KELCH DOMAIN-CONTAINING PROTEIN 10"/>
    <property type="match status" value="1"/>
</dbReference>
<gene>
    <name evidence="5" type="ORF">TMSB3V08_LOCUS5557</name>
</gene>
<dbReference type="EMBL" id="OB793852">
    <property type="protein sequence ID" value="CAD7428764.1"/>
    <property type="molecule type" value="Genomic_DNA"/>
</dbReference>
<dbReference type="AlphaFoldDB" id="A0A7R9E935"/>
<proteinExistence type="inferred from homology"/>
<dbReference type="Pfam" id="PF01344">
    <property type="entry name" value="Kelch_1"/>
    <property type="match status" value="1"/>
</dbReference>